<gene>
    <name evidence="15" type="primary">putP</name>
    <name evidence="15" type="ORF">FX155_10915</name>
</gene>
<evidence type="ECO:0000256" key="5">
    <source>
        <dbReference type="ARBA" id="ARBA00022692"/>
    </source>
</evidence>
<proteinExistence type="inferred from homology"/>
<dbReference type="PANTHER" id="PTHR48086">
    <property type="entry name" value="SODIUM/PROLINE SYMPORTER-RELATED"/>
    <property type="match status" value="1"/>
</dbReference>
<feature type="transmembrane region" description="Helical" evidence="14">
    <location>
        <begin position="403"/>
        <end position="422"/>
    </location>
</feature>
<protein>
    <recommendedName>
        <fullName evidence="14">Sodium/proline symporter</fullName>
    </recommendedName>
    <alternativeName>
        <fullName evidence="14">Proline permease</fullName>
    </alternativeName>
</protein>
<evidence type="ECO:0000256" key="8">
    <source>
        <dbReference type="ARBA" id="ARBA00023053"/>
    </source>
</evidence>
<comment type="similarity">
    <text evidence="2 13">Belongs to the sodium:solute symporter (SSF) (TC 2.A.21) family.</text>
</comment>
<dbReference type="NCBIfam" id="TIGR02121">
    <property type="entry name" value="Na_Pro_sym"/>
    <property type="match status" value="1"/>
</dbReference>
<dbReference type="InterPro" id="IPR038377">
    <property type="entry name" value="Na/Glc_symporter_sf"/>
</dbReference>
<comment type="subcellular location">
    <subcellularLocation>
        <location evidence="1 14">Cell membrane</location>
        <topology evidence="1 14">Multi-pass membrane protein</topology>
    </subcellularLocation>
</comment>
<feature type="transmembrane region" description="Helical" evidence="14">
    <location>
        <begin position="7"/>
        <end position="26"/>
    </location>
</feature>
<keyword evidence="10 14" id="KW-0472">Membrane</keyword>
<keyword evidence="6 14" id="KW-0769">Symport</keyword>
<keyword evidence="14" id="KW-0029">Amino-acid transport</keyword>
<reference evidence="15 16" key="1">
    <citation type="submission" date="2019-08" db="EMBL/GenBank/DDBJ databases">
        <title>In-depth cultivation of the pig gut microbiome towards novel bacterial diversity and tailored functional studies.</title>
        <authorList>
            <person name="Wylensek D."/>
            <person name="Hitch T.C.A."/>
            <person name="Clavel T."/>
        </authorList>
    </citation>
    <scope>NUCLEOTIDE SEQUENCE [LARGE SCALE GENOMIC DNA]</scope>
    <source>
        <strain evidence="15 16">WCA-389-WT-5B</strain>
    </source>
</reference>
<dbReference type="PROSITE" id="PS00457">
    <property type="entry name" value="NA_SOLUT_SYMP_2"/>
    <property type="match status" value="1"/>
</dbReference>
<keyword evidence="8 14" id="KW-0915">Sodium</keyword>
<evidence type="ECO:0000256" key="12">
    <source>
        <dbReference type="ARBA" id="ARBA00033708"/>
    </source>
</evidence>
<feature type="transmembrane region" description="Helical" evidence="14">
    <location>
        <begin position="374"/>
        <end position="391"/>
    </location>
</feature>
<dbReference type="Pfam" id="PF00474">
    <property type="entry name" value="SSF"/>
    <property type="match status" value="1"/>
</dbReference>
<evidence type="ECO:0000256" key="14">
    <source>
        <dbReference type="RuleBase" id="RU366012"/>
    </source>
</evidence>
<evidence type="ECO:0000256" key="4">
    <source>
        <dbReference type="ARBA" id="ARBA00022475"/>
    </source>
</evidence>
<feature type="transmembrane region" description="Helical" evidence="14">
    <location>
        <begin position="453"/>
        <end position="472"/>
    </location>
</feature>
<evidence type="ECO:0000256" key="7">
    <source>
        <dbReference type="ARBA" id="ARBA00022989"/>
    </source>
</evidence>
<dbReference type="OrthoDB" id="9810181at2"/>
<evidence type="ECO:0000313" key="16">
    <source>
        <dbReference type="Proteomes" id="UP000441455"/>
    </source>
</evidence>
<comment type="function">
    <text evidence="14">Catalyzes the sodium-dependent uptake of extracellular L-proline.</text>
</comment>
<feature type="transmembrane region" description="Helical" evidence="14">
    <location>
        <begin position="275"/>
        <end position="301"/>
    </location>
</feature>
<dbReference type="Gene3D" id="1.20.1730.10">
    <property type="entry name" value="Sodium/glucose cotransporter"/>
    <property type="match status" value="1"/>
</dbReference>
<dbReference type="InterPro" id="IPR011851">
    <property type="entry name" value="Na/Pro_symporter"/>
</dbReference>
<evidence type="ECO:0000256" key="3">
    <source>
        <dbReference type="ARBA" id="ARBA00022448"/>
    </source>
</evidence>
<organism evidence="15 16">
    <name type="scientific">Acidaminococcus fermentans</name>
    <dbReference type="NCBI Taxonomy" id="905"/>
    <lineage>
        <taxon>Bacteria</taxon>
        <taxon>Bacillati</taxon>
        <taxon>Bacillota</taxon>
        <taxon>Negativicutes</taxon>
        <taxon>Acidaminococcales</taxon>
        <taxon>Acidaminococcaceae</taxon>
        <taxon>Acidaminococcus</taxon>
    </lineage>
</organism>
<dbReference type="EMBL" id="VULN01000022">
    <property type="protein sequence ID" value="MSS83095.1"/>
    <property type="molecule type" value="Genomic_DNA"/>
</dbReference>
<evidence type="ECO:0000256" key="6">
    <source>
        <dbReference type="ARBA" id="ARBA00022847"/>
    </source>
</evidence>
<evidence type="ECO:0000256" key="1">
    <source>
        <dbReference type="ARBA" id="ARBA00004651"/>
    </source>
</evidence>
<feature type="transmembrane region" description="Helical" evidence="14">
    <location>
        <begin position="192"/>
        <end position="209"/>
    </location>
</feature>
<dbReference type="GO" id="GO:0005886">
    <property type="term" value="C:plasma membrane"/>
    <property type="evidence" value="ECO:0007669"/>
    <property type="project" value="UniProtKB-SubCell"/>
</dbReference>
<dbReference type="AlphaFoldDB" id="A0A6N7W1C1"/>
<keyword evidence="5 14" id="KW-0812">Transmembrane</keyword>
<feature type="transmembrane region" description="Helical" evidence="14">
    <location>
        <begin position="229"/>
        <end position="254"/>
    </location>
</feature>
<evidence type="ECO:0000256" key="9">
    <source>
        <dbReference type="ARBA" id="ARBA00023065"/>
    </source>
</evidence>
<comment type="catalytic activity">
    <reaction evidence="12">
        <text>L-proline(in) + Na(+)(in) = L-proline(out) + Na(+)(out)</text>
        <dbReference type="Rhea" id="RHEA:28967"/>
        <dbReference type="ChEBI" id="CHEBI:29101"/>
        <dbReference type="ChEBI" id="CHEBI:60039"/>
    </reaction>
</comment>
<accession>A0A6N7W1C1</accession>
<evidence type="ECO:0000256" key="10">
    <source>
        <dbReference type="ARBA" id="ARBA00023136"/>
    </source>
</evidence>
<sequence length="495" mass="54379">MHMEWGTLAALVLYFGVLIGIGVGTYKKDENMEGYVLGGRGLGPWVTSMSAEASDMSGWMLMGLPGYAYLAGISAFWIALGLILGTWANWAIVAKRLRVFTQVLHNSITLPEYFDNRFQDRQKKLRVASSIFIFIFFLIYTSSSFVAGGKLFNSAFGLDYHTSLFITGGIVVFYTLVGGFSAVCWTDLFQGFLMFFSILLVPVTAMYYMGGVEPTMARLHTISPNYFSLIAGADGSHLDLVAILSLLAWGLGYFGQPHILVKFMAIKTSKSIPQATRIAMVWVVISLAMAVLVGLTGRVYLGDILKGTEAETVFIRMSDDFFDPFIAGVITAGILGAIMSTSSSQLLVTASSVTRDFYEPLINPDASPATMVRLSRIMVVVVSLLSMYLALDPNSMILNIVSYAWAGFGAAFGPMILMSLYWRRMTMNGAFAGIVAGGVTVLVWKNFFSWTGIYEIIPGFLLSLAAIVLVSLMDKMPPQEILDEYDEADRMYHLE</sequence>
<dbReference type="PANTHER" id="PTHR48086:SF3">
    <property type="entry name" value="SODIUM_PROLINE SYMPORTER"/>
    <property type="match status" value="1"/>
</dbReference>
<feature type="transmembrane region" description="Helical" evidence="14">
    <location>
        <begin position="66"/>
        <end position="88"/>
    </location>
</feature>
<feature type="transmembrane region" description="Helical" evidence="14">
    <location>
        <begin position="164"/>
        <end position="185"/>
    </location>
</feature>
<dbReference type="CDD" id="cd11475">
    <property type="entry name" value="SLC5sbd_PutP"/>
    <property type="match status" value="1"/>
</dbReference>
<dbReference type="Proteomes" id="UP000441455">
    <property type="component" value="Unassembled WGS sequence"/>
</dbReference>
<feature type="transmembrane region" description="Helical" evidence="14">
    <location>
        <begin position="321"/>
        <end position="339"/>
    </location>
</feature>
<dbReference type="PROSITE" id="PS00456">
    <property type="entry name" value="NA_SOLUT_SYMP_1"/>
    <property type="match status" value="1"/>
</dbReference>
<dbReference type="InterPro" id="IPR001734">
    <property type="entry name" value="Na/solute_symporter"/>
</dbReference>
<name>A0A6N7W1C1_ACIFE</name>
<comment type="caution">
    <text evidence="15">The sequence shown here is derived from an EMBL/GenBank/DDBJ whole genome shotgun (WGS) entry which is preliminary data.</text>
</comment>
<keyword evidence="7 14" id="KW-1133">Transmembrane helix</keyword>
<evidence type="ECO:0000256" key="11">
    <source>
        <dbReference type="ARBA" id="ARBA00023201"/>
    </source>
</evidence>
<dbReference type="NCBIfam" id="TIGR00813">
    <property type="entry name" value="sss"/>
    <property type="match status" value="1"/>
</dbReference>
<feature type="transmembrane region" description="Helical" evidence="14">
    <location>
        <begin position="429"/>
        <end position="447"/>
    </location>
</feature>
<evidence type="ECO:0000256" key="2">
    <source>
        <dbReference type="ARBA" id="ARBA00006434"/>
    </source>
</evidence>
<dbReference type="GO" id="GO:0031402">
    <property type="term" value="F:sodium ion binding"/>
    <property type="evidence" value="ECO:0007669"/>
    <property type="project" value="UniProtKB-UniRule"/>
</dbReference>
<evidence type="ECO:0000313" key="15">
    <source>
        <dbReference type="EMBL" id="MSS83095.1"/>
    </source>
</evidence>
<dbReference type="InterPro" id="IPR018212">
    <property type="entry name" value="Na/solute_symporter_CS"/>
</dbReference>
<evidence type="ECO:0000256" key="13">
    <source>
        <dbReference type="RuleBase" id="RU362091"/>
    </source>
</evidence>
<keyword evidence="3 14" id="KW-0813">Transport</keyword>
<dbReference type="InterPro" id="IPR050277">
    <property type="entry name" value="Sodium:Solute_Symporter"/>
</dbReference>
<feature type="transmembrane region" description="Helical" evidence="14">
    <location>
        <begin position="127"/>
        <end position="152"/>
    </location>
</feature>
<dbReference type="RefSeq" id="WP_022486735.1">
    <property type="nucleotide sequence ID" value="NZ_VULN01000022.1"/>
</dbReference>
<keyword evidence="9 14" id="KW-0406">Ion transport</keyword>
<dbReference type="PROSITE" id="PS50283">
    <property type="entry name" value="NA_SOLUT_SYMP_3"/>
    <property type="match status" value="1"/>
</dbReference>
<keyword evidence="4 14" id="KW-1003">Cell membrane</keyword>
<dbReference type="GO" id="GO:0015824">
    <property type="term" value="P:proline transport"/>
    <property type="evidence" value="ECO:0007669"/>
    <property type="project" value="UniProtKB-UniRule"/>
</dbReference>
<keyword evidence="11 14" id="KW-0739">Sodium transport</keyword>
<dbReference type="GO" id="GO:0005298">
    <property type="term" value="F:proline:sodium symporter activity"/>
    <property type="evidence" value="ECO:0007669"/>
    <property type="project" value="UniProtKB-UniRule"/>
</dbReference>